<keyword evidence="2" id="KW-1185">Reference proteome</keyword>
<dbReference type="Proteomes" id="UP000515856">
    <property type="component" value="Chromosome"/>
</dbReference>
<dbReference type="EMBL" id="CP060636">
    <property type="protein sequence ID" value="QNM12437.1"/>
    <property type="molecule type" value="Genomic_DNA"/>
</dbReference>
<reference evidence="1 2" key="1">
    <citation type="submission" date="2020-08" db="EMBL/GenBank/DDBJ databases">
        <authorList>
            <person name="Liu C."/>
            <person name="Sun Q."/>
        </authorList>
    </citation>
    <scope>NUCLEOTIDE SEQUENCE [LARGE SCALE GENOMIC DNA]</scope>
    <source>
        <strain evidence="1 2">NSJ-61</strain>
    </source>
</reference>
<evidence type="ECO:0000313" key="2">
    <source>
        <dbReference type="Proteomes" id="UP000515856"/>
    </source>
</evidence>
<dbReference type="AlphaFoldDB" id="A0A7G9GNQ5"/>
<protein>
    <submittedName>
        <fullName evidence="1">Uncharacterized protein</fullName>
    </submittedName>
</protein>
<accession>A0A7G9GNQ5</accession>
<organism evidence="1 2">
    <name type="scientific">[Eubacterium] hominis</name>
    <dbReference type="NCBI Taxonomy" id="2764325"/>
    <lineage>
        <taxon>Bacteria</taxon>
        <taxon>Bacillati</taxon>
        <taxon>Bacillota</taxon>
        <taxon>Erysipelotrichia</taxon>
        <taxon>Erysipelotrichales</taxon>
        <taxon>Erysipelotrichaceae</taxon>
        <taxon>Amedibacillus</taxon>
    </lineage>
</organism>
<dbReference type="KEGG" id="ehn:H9Q80_00325"/>
<gene>
    <name evidence="1" type="ORF">H9Q80_00325</name>
</gene>
<sequence>MARRKLDTSNINTVRLAFIQRGYLTQADVKAFVPCGKNKAAEIYQKIRKEVRTEGLENCRDVILAKRMLKFLGLTTEGVISAAKLESKR</sequence>
<evidence type="ECO:0000313" key="1">
    <source>
        <dbReference type="EMBL" id="QNM12437.1"/>
    </source>
</evidence>
<dbReference type="RefSeq" id="WP_118667152.1">
    <property type="nucleotide sequence ID" value="NZ_CP060636.1"/>
</dbReference>
<proteinExistence type="predicted"/>
<name>A0A7G9GNQ5_9FIRM</name>